<proteinExistence type="predicted"/>
<dbReference type="Pfam" id="PF00881">
    <property type="entry name" value="Nitroreductase"/>
    <property type="match status" value="1"/>
</dbReference>
<dbReference type="SUPFAM" id="SSF55469">
    <property type="entry name" value="FMN-dependent nitroreductase-like"/>
    <property type="match status" value="1"/>
</dbReference>
<evidence type="ECO:0000313" key="3">
    <source>
        <dbReference type="Proteomes" id="UP000460298"/>
    </source>
</evidence>
<dbReference type="InterPro" id="IPR029479">
    <property type="entry name" value="Nitroreductase"/>
</dbReference>
<feature type="domain" description="Nitroreductase" evidence="1">
    <location>
        <begin position="340"/>
        <end position="407"/>
    </location>
</feature>
<accession>A0A833H0Z9</accession>
<comment type="caution">
    <text evidence="2">The sequence shown here is derived from an EMBL/GenBank/DDBJ whole genome shotgun (WGS) entry which is preliminary data.</text>
</comment>
<protein>
    <recommendedName>
        <fullName evidence="1">Nitroreductase domain-containing protein</fullName>
    </recommendedName>
</protein>
<dbReference type="EMBL" id="WBUI01000012">
    <property type="protein sequence ID" value="KAB2931831.1"/>
    <property type="molecule type" value="Genomic_DNA"/>
</dbReference>
<dbReference type="AlphaFoldDB" id="A0A833H0Z9"/>
<sequence length="425" mass="46953">MQLSHSPILKTPALWWQAKILSEGSVLKLLLSFRIEMSSTIGGIMDLKENQSHMILSRRELLAAGMAISVASLVESCGSVRDEELVESDPLLFALKIGLTAPNPHNTQAWKVRLISSTEAELYVDEKRLLPETDPPNRQIHIGQGTFIEHFVLGAAAAGFAADVKLFPLGAYGATEIGRKPVARLTLAKDAVKTSDLYDAIALRITNRSEYSGPDVTAAEFDRLKSLVSPVAGRLDMRTGNGGSLADLFVKAFAVETNTLATNEESRLWFRFNDSEIEEYRDGISLRGNGVSGVKYQIASRFVMENDKTYWNAPETKQYSIDAFRGQATSAKGIVMIVTPKNGPVDWVQAGRAYARLQLAATAMGLASHPMSQILQEYEEMRSLREEFEREVGVTGAEKVQMIARLGRSDYFFRAPRRDLASFLV</sequence>
<evidence type="ECO:0000313" key="2">
    <source>
        <dbReference type="EMBL" id="KAB2931831.1"/>
    </source>
</evidence>
<gene>
    <name evidence="2" type="ORF">F9K24_12940</name>
</gene>
<dbReference type="GO" id="GO:0016491">
    <property type="term" value="F:oxidoreductase activity"/>
    <property type="evidence" value="ECO:0007669"/>
    <property type="project" value="InterPro"/>
</dbReference>
<evidence type="ECO:0000259" key="1">
    <source>
        <dbReference type="Pfam" id="PF00881"/>
    </source>
</evidence>
<dbReference type="Gene3D" id="3.40.109.10">
    <property type="entry name" value="NADH Oxidase"/>
    <property type="match status" value="1"/>
</dbReference>
<name>A0A833H0Z9_9LEPT</name>
<dbReference type="InterPro" id="IPR000415">
    <property type="entry name" value="Nitroreductase-like"/>
</dbReference>
<dbReference type="NCBIfam" id="NF047509">
    <property type="entry name" value="Rv3131_FMN_oxido"/>
    <property type="match status" value="1"/>
</dbReference>
<dbReference type="Proteomes" id="UP000460298">
    <property type="component" value="Unassembled WGS sequence"/>
</dbReference>
<organism evidence="2 3">
    <name type="scientific">Leptonema illini</name>
    <dbReference type="NCBI Taxonomy" id="183"/>
    <lineage>
        <taxon>Bacteria</taxon>
        <taxon>Pseudomonadati</taxon>
        <taxon>Spirochaetota</taxon>
        <taxon>Spirochaetia</taxon>
        <taxon>Leptospirales</taxon>
        <taxon>Leptospiraceae</taxon>
        <taxon>Leptonema</taxon>
    </lineage>
</organism>
<reference evidence="2 3" key="1">
    <citation type="submission" date="2019-10" db="EMBL/GenBank/DDBJ databases">
        <title>Extracellular Electron Transfer in a Candidatus Methanoperedens spp. Enrichment Culture.</title>
        <authorList>
            <person name="Berger S."/>
            <person name="Rangel Shaw D."/>
            <person name="Berben T."/>
            <person name="In 'T Zandt M."/>
            <person name="Frank J."/>
            <person name="Reimann J."/>
            <person name="Jetten M.S.M."/>
            <person name="Welte C.U."/>
        </authorList>
    </citation>
    <scope>NUCLEOTIDE SEQUENCE [LARGE SCALE GENOMIC DNA]</scope>
    <source>
        <strain evidence="2">SB12</strain>
    </source>
</reference>